<sequence length="170" mass="17794">MTEVPAQAPAPRVSDYDYELAFSQFESTDVAREVSSVNGVRTVTFHLVEGFDLTMVDPDSVEASQPSDGGIRPQLSSGFTRAGYYVGFNQFDQNTLSNALLAAGITAAICAIPAVGAAACAIAGVAVSVAVAYINRNGVCSNNRTLYWYDVVAANGARGSTIACRSTVPK</sequence>
<keyword evidence="1" id="KW-0812">Transmembrane</keyword>
<name>A0ABU0GL17_9CELL</name>
<proteinExistence type="predicted"/>
<feature type="transmembrane region" description="Helical" evidence="1">
    <location>
        <begin position="101"/>
        <end position="134"/>
    </location>
</feature>
<dbReference type="EMBL" id="JAUSVM010000001">
    <property type="protein sequence ID" value="MDQ0426050.1"/>
    <property type="molecule type" value="Genomic_DNA"/>
</dbReference>
<keyword evidence="1" id="KW-1133">Transmembrane helix</keyword>
<evidence type="ECO:0000313" key="3">
    <source>
        <dbReference type="Proteomes" id="UP001240250"/>
    </source>
</evidence>
<accession>A0ABU0GL17</accession>
<evidence type="ECO:0000313" key="2">
    <source>
        <dbReference type="EMBL" id="MDQ0426050.1"/>
    </source>
</evidence>
<dbReference type="Proteomes" id="UP001240250">
    <property type="component" value="Unassembled WGS sequence"/>
</dbReference>
<protein>
    <submittedName>
        <fullName evidence="2">Uncharacterized protein</fullName>
    </submittedName>
</protein>
<dbReference type="RefSeq" id="WP_156442171.1">
    <property type="nucleotide sequence ID" value="NZ_JAUSVM010000001.1"/>
</dbReference>
<gene>
    <name evidence="2" type="ORF">JO380_002431</name>
</gene>
<keyword evidence="1" id="KW-0472">Membrane</keyword>
<evidence type="ECO:0000256" key="1">
    <source>
        <dbReference type="SAM" id="Phobius"/>
    </source>
</evidence>
<organism evidence="2 3">
    <name type="scientific">Cellulomonas iranensis</name>
    <dbReference type="NCBI Taxonomy" id="76862"/>
    <lineage>
        <taxon>Bacteria</taxon>
        <taxon>Bacillati</taxon>
        <taxon>Actinomycetota</taxon>
        <taxon>Actinomycetes</taxon>
        <taxon>Micrococcales</taxon>
        <taxon>Cellulomonadaceae</taxon>
        <taxon>Cellulomonas</taxon>
    </lineage>
</organism>
<keyword evidence="3" id="KW-1185">Reference proteome</keyword>
<reference evidence="2 3" key="1">
    <citation type="submission" date="2023-07" db="EMBL/GenBank/DDBJ databases">
        <title>Sequencing the genomes of 1000 actinobacteria strains.</title>
        <authorList>
            <person name="Klenk H.-P."/>
        </authorList>
    </citation>
    <scope>NUCLEOTIDE SEQUENCE [LARGE SCALE GENOMIC DNA]</scope>
    <source>
        <strain evidence="2 3">DSM 14785</strain>
    </source>
</reference>
<comment type="caution">
    <text evidence="2">The sequence shown here is derived from an EMBL/GenBank/DDBJ whole genome shotgun (WGS) entry which is preliminary data.</text>
</comment>